<reference evidence="1" key="1">
    <citation type="journal article" date="2021" name="Proc. Natl. Acad. Sci. U.S.A.">
        <title>A Catalog of Tens of Thousands of Viruses from Human Metagenomes Reveals Hidden Associations with Chronic Diseases.</title>
        <authorList>
            <person name="Tisza M.J."/>
            <person name="Buck C.B."/>
        </authorList>
    </citation>
    <scope>NUCLEOTIDE SEQUENCE</scope>
    <source>
        <strain evidence="1">CtgaY24</strain>
    </source>
</reference>
<accession>A0A8S5SAX6</accession>
<name>A0A8S5SAX6_9CAUD</name>
<evidence type="ECO:0000313" key="1">
    <source>
        <dbReference type="EMBL" id="DAF47979.1"/>
    </source>
</evidence>
<dbReference type="EMBL" id="BK032562">
    <property type="protein sequence ID" value="DAF47979.1"/>
    <property type="molecule type" value="Genomic_DNA"/>
</dbReference>
<sequence>MPINSVISEWKNKAISMILSQDNILDLFEKDEEELENIVYSNIYPFLYIPYTQTDVELYLNIEVSVPKVIWGAFKGYPQMIIQIICHQDKMRLNKAGISKTRMDYVSELLGQLFNNSDGWSGNRIQLISDVPDNLSPVYKRRTLIFQGEELTINPCEGN</sequence>
<proteinExistence type="predicted"/>
<protein>
    <submittedName>
        <fullName evidence="1">Uncharacterized protein</fullName>
    </submittedName>
</protein>
<organism evidence="1">
    <name type="scientific">Siphoviridae sp. ctgaY24</name>
    <dbReference type="NCBI Taxonomy" id="2827911"/>
    <lineage>
        <taxon>Viruses</taxon>
        <taxon>Duplodnaviria</taxon>
        <taxon>Heunggongvirae</taxon>
        <taxon>Uroviricota</taxon>
        <taxon>Caudoviricetes</taxon>
    </lineage>
</organism>